<feature type="domain" description="Polymerase beta nucleotidyltransferase" evidence="1">
    <location>
        <begin position="16"/>
        <end position="104"/>
    </location>
</feature>
<dbReference type="NCBIfam" id="NF047752">
    <property type="entry name" value="MntA_antitoxin"/>
    <property type="match status" value="1"/>
</dbReference>
<dbReference type="RefSeq" id="WP_059138771.1">
    <property type="nucleotide sequence ID" value="NZ_LMBR01000097.1"/>
</dbReference>
<accession>A0A101JP12</accession>
<dbReference type="Pfam" id="PF18765">
    <property type="entry name" value="Polbeta"/>
    <property type="match status" value="1"/>
</dbReference>
<protein>
    <submittedName>
        <fullName evidence="2">DNA polymerase III subunit beta</fullName>
    </submittedName>
</protein>
<dbReference type="CDD" id="cd05403">
    <property type="entry name" value="NT_KNTase_like"/>
    <property type="match status" value="1"/>
</dbReference>
<dbReference type="PANTHER" id="PTHR43852">
    <property type="entry name" value="NUCLEOTIDYLTRANSFERASE"/>
    <property type="match status" value="1"/>
</dbReference>
<dbReference type="Gene3D" id="3.30.460.10">
    <property type="entry name" value="Beta Polymerase, domain 2"/>
    <property type="match status" value="1"/>
</dbReference>
<gene>
    <name evidence="2" type="ORF">ASB62_04270</name>
</gene>
<dbReference type="PANTHER" id="PTHR43852:SF2">
    <property type="entry name" value="PROTEIN ADENYLYLTRANSFERASE MNTA"/>
    <property type="match status" value="1"/>
</dbReference>
<dbReference type="InterPro" id="IPR052930">
    <property type="entry name" value="TA_antitoxin_MntA"/>
</dbReference>
<comment type="caution">
    <text evidence="2">The sequence shown here is derived from an EMBL/GenBank/DDBJ whole genome shotgun (WGS) entry which is preliminary data.</text>
</comment>
<evidence type="ECO:0000313" key="2">
    <source>
        <dbReference type="EMBL" id="KUL30362.1"/>
    </source>
</evidence>
<dbReference type="InterPro" id="IPR043519">
    <property type="entry name" value="NT_sf"/>
</dbReference>
<keyword evidence="3" id="KW-1185">Reference proteome</keyword>
<sequence length="139" mass="15398">MGTEDKRMATESIDIQIRKVLERHNAIRLAILFGSLAKGTAHSESDLDLAVGADHPLDADETVELISGLAEALGRPVDLIDLSTVGEPLLGQIIAGGRRIVGSNTLYAELLLKHLYNQEDFVPYQRRILKERREAWIGR</sequence>
<dbReference type="SUPFAM" id="SSF81301">
    <property type="entry name" value="Nucleotidyltransferase"/>
    <property type="match status" value="1"/>
</dbReference>
<evidence type="ECO:0000259" key="1">
    <source>
        <dbReference type="Pfam" id="PF18765"/>
    </source>
</evidence>
<organism evidence="2 3">
    <name type="scientific">Chlorobium limicola</name>
    <dbReference type="NCBI Taxonomy" id="1092"/>
    <lineage>
        <taxon>Bacteria</taxon>
        <taxon>Pseudomonadati</taxon>
        <taxon>Chlorobiota</taxon>
        <taxon>Chlorobiia</taxon>
        <taxon>Chlorobiales</taxon>
        <taxon>Chlorobiaceae</taxon>
        <taxon>Chlorobium/Pelodictyon group</taxon>
        <taxon>Chlorobium</taxon>
    </lineage>
</organism>
<dbReference type="Proteomes" id="UP000053937">
    <property type="component" value="Unassembled WGS sequence"/>
</dbReference>
<name>A0A101JP12_CHLLI</name>
<evidence type="ECO:0000313" key="3">
    <source>
        <dbReference type="Proteomes" id="UP000053937"/>
    </source>
</evidence>
<proteinExistence type="predicted"/>
<dbReference type="InterPro" id="IPR041633">
    <property type="entry name" value="Polbeta"/>
</dbReference>
<dbReference type="EMBL" id="LMBR01000097">
    <property type="protein sequence ID" value="KUL30362.1"/>
    <property type="molecule type" value="Genomic_DNA"/>
</dbReference>
<reference evidence="2 3" key="1">
    <citation type="submission" date="2015-10" db="EMBL/GenBank/DDBJ databases">
        <title>Draft Genome Sequence of Chlorobium limicola strain Frasassi Growing under Artificial Lighting in the Frasassi Cave System.</title>
        <authorList>
            <person name="Mansor M."/>
            <person name="Macalady J."/>
        </authorList>
    </citation>
    <scope>NUCLEOTIDE SEQUENCE [LARGE SCALE GENOMIC DNA]</scope>
    <source>
        <strain evidence="2 3">Frasassi</strain>
    </source>
</reference>
<dbReference type="OrthoDB" id="9816197at2"/>
<dbReference type="AlphaFoldDB" id="A0A101JP12"/>